<dbReference type="GO" id="GO:0016787">
    <property type="term" value="F:hydrolase activity"/>
    <property type="evidence" value="ECO:0007669"/>
    <property type="project" value="UniProtKB-KW"/>
</dbReference>
<evidence type="ECO:0000256" key="6">
    <source>
        <dbReference type="ARBA" id="ARBA00023211"/>
    </source>
</evidence>
<keyword evidence="6" id="KW-0464">Manganese</keyword>
<dbReference type="InterPro" id="IPR000086">
    <property type="entry name" value="NUDIX_hydrolase_dom"/>
</dbReference>
<name>A0ABT3TIA9_9GAMM</name>
<comment type="cofactor">
    <cofactor evidence="2">
        <name>Mg(2+)</name>
        <dbReference type="ChEBI" id="CHEBI:18420"/>
    </cofactor>
</comment>
<dbReference type="InterPro" id="IPR039121">
    <property type="entry name" value="NUDT19"/>
</dbReference>
<accession>A0ABT3TIA9</accession>
<comment type="caution">
    <text evidence="8">The sequence shown here is derived from an EMBL/GenBank/DDBJ whole genome shotgun (WGS) entry which is preliminary data.</text>
</comment>
<evidence type="ECO:0000313" key="9">
    <source>
        <dbReference type="Proteomes" id="UP001143362"/>
    </source>
</evidence>
<keyword evidence="3" id="KW-0479">Metal-binding</keyword>
<evidence type="ECO:0000256" key="4">
    <source>
        <dbReference type="ARBA" id="ARBA00022801"/>
    </source>
</evidence>
<dbReference type="EMBL" id="SHNN01000002">
    <property type="protein sequence ID" value="MCX2981107.1"/>
    <property type="molecule type" value="Genomic_DNA"/>
</dbReference>
<dbReference type="Gene3D" id="3.90.79.10">
    <property type="entry name" value="Nucleoside Triphosphate Pyrophosphohydrolase"/>
    <property type="match status" value="1"/>
</dbReference>
<dbReference type="PANTHER" id="PTHR12318:SF0">
    <property type="entry name" value="ACYL-COENZYME A DIPHOSPHATASE NUDT19"/>
    <property type="match status" value="1"/>
</dbReference>
<protein>
    <submittedName>
        <fullName evidence="8">NUDIX hydrolase</fullName>
    </submittedName>
</protein>
<dbReference type="CDD" id="cd18870">
    <property type="entry name" value="NUDIX_AcylCoAdiphos_Nudt19"/>
    <property type="match status" value="1"/>
</dbReference>
<comment type="cofactor">
    <cofactor evidence="1">
        <name>Mn(2+)</name>
        <dbReference type="ChEBI" id="CHEBI:29035"/>
    </cofactor>
</comment>
<dbReference type="InterPro" id="IPR015797">
    <property type="entry name" value="NUDIX_hydrolase-like_dom_sf"/>
</dbReference>
<keyword evidence="9" id="KW-1185">Reference proteome</keyword>
<feature type="domain" description="Nudix hydrolase" evidence="7">
    <location>
        <begin position="21"/>
        <end position="204"/>
    </location>
</feature>
<evidence type="ECO:0000256" key="2">
    <source>
        <dbReference type="ARBA" id="ARBA00001946"/>
    </source>
</evidence>
<evidence type="ECO:0000256" key="5">
    <source>
        <dbReference type="ARBA" id="ARBA00022842"/>
    </source>
</evidence>
<reference evidence="8" key="1">
    <citation type="submission" date="2019-02" db="EMBL/GenBank/DDBJ databases">
        <authorList>
            <person name="Li S.-H."/>
        </authorList>
    </citation>
    <scope>NUCLEOTIDE SEQUENCE</scope>
    <source>
        <strain evidence="8">IMCC14734</strain>
    </source>
</reference>
<dbReference type="RefSeq" id="WP_279245122.1">
    <property type="nucleotide sequence ID" value="NZ_SHNN01000002.1"/>
</dbReference>
<evidence type="ECO:0000313" key="8">
    <source>
        <dbReference type="EMBL" id="MCX2981107.1"/>
    </source>
</evidence>
<keyword evidence="5" id="KW-0460">Magnesium</keyword>
<evidence type="ECO:0000256" key="3">
    <source>
        <dbReference type="ARBA" id="ARBA00022723"/>
    </source>
</evidence>
<evidence type="ECO:0000256" key="1">
    <source>
        <dbReference type="ARBA" id="ARBA00001936"/>
    </source>
</evidence>
<dbReference type="PANTHER" id="PTHR12318">
    <property type="entry name" value="TESTOSTERONE-REGULATED PROTEIN RP2"/>
    <property type="match status" value="1"/>
</dbReference>
<proteinExistence type="predicted"/>
<dbReference type="SUPFAM" id="SSF55811">
    <property type="entry name" value="Nudix"/>
    <property type="match status" value="1"/>
</dbReference>
<dbReference type="Proteomes" id="UP001143362">
    <property type="component" value="Unassembled WGS sequence"/>
</dbReference>
<gene>
    <name evidence="8" type="ORF">EYC98_09550</name>
</gene>
<sequence length="231" mass="25761">MTGTDAVAVSAQGEQSRSLRPRDAATLIVVRDQREILVGVRSAGHVFMPHLYVFPGGRVDAGDARVPSPVQLRAPELNKLTKTLSPARARALAMTAVRETYEETGLILGRPTKQPPSTSSPHWQPFFETGHVAALDRLRYVARAITPPNPLRRYDARFFLADAKHCSGQLRGNGELEDLRWVTLKQAARLELSPVTELVLELLGNKLLQGRSSSRVPLYWSRFGRERIDYE</sequence>
<dbReference type="PROSITE" id="PS51462">
    <property type="entry name" value="NUDIX"/>
    <property type="match status" value="1"/>
</dbReference>
<evidence type="ECO:0000259" key="7">
    <source>
        <dbReference type="PROSITE" id="PS51462"/>
    </source>
</evidence>
<keyword evidence="4 8" id="KW-0378">Hydrolase</keyword>
<organism evidence="8 9">
    <name type="scientific">Candidatus Litorirhabdus singularis</name>
    <dbReference type="NCBI Taxonomy" id="2518993"/>
    <lineage>
        <taxon>Bacteria</taxon>
        <taxon>Pseudomonadati</taxon>
        <taxon>Pseudomonadota</taxon>
        <taxon>Gammaproteobacteria</taxon>
        <taxon>Cellvibrionales</taxon>
        <taxon>Halieaceae</taxon>
        <taxon>Candidatus Litorirhabdus</taxon>
    </lineage>
</organism>